<dbReference type="Gene3D" id="3.40.50.300">
    <property type="entry name" value="P-loop containing nucleotide triphosphate hydrolases"/>
    <property type="match status" value="1"/>
</dbReference>
<evidence type="ECO:0008006" key="6">
    <source>
        <dbReference type="Google" id="ProtNLM"/>
    </source>
</evidence>
<proteinExistence type="predicted"/>
<evidence type="ECO:0000259" key="3">
    <source>
        <dbReference type="Pfam" id="PF24883"/>
    </source>
</evidence>
<gene>
    <name evidence="4" type="ORF">CBER1_10074</name>
</gene>
<keyword evidence="1" id="KW-0677">Repeat</keyword>
<feature type="domain" description="NACHT-NTPase and P-loop NTPases N-terminal" evidence="2">
    <location>
        <begin position="17"/>
        <end position="69"/>
    </location>
</feature>
<dbReference type="EMBL" id="PNEN01000542">
    <property type="protein sequence ID" value="PPJ55353.1"/>
    <property type="molecule type" value="Genomic_DNA"/>
</dbReference>
<keyword evidence="5" id="KW-1185">Reference proteome</keyword>
<protein>
    <recommendedName>
        <fullName evidence="6">NACHT domain-containing protein</fullName>
    </recommendedName>
</protein>
<dbReference type="Pfam" id="PF17107">
    <property type="entry name" value="SesA"/>
    <property type="match status" value="1"/>
</dbReference>
<comment type="caution">
    <text evidence="4">The sequence shown here is derived from an EMBL/GenBank/DDBJ whole genome shotgun (WGS) entry which is preliminary data.</text>
</comment>
<evidence type="ECO:0000259" key="2">
    <source>
        <dbReference type="Pfam" id="PF17107"/>
    </source>
</evidence>
<dbReference type="InterPro" id="IPR027417">
    <property type="entry name" value="P-loop_NTPase"/>
</dbReference>
<dbReference type="STRING" id="357750.A0A2S6C6M5"/>
<dbReference type="PANTHER" id="PTHR10039">
    <property type="entry name" value="AMELOGENIN"/>
    <property type="match status" value="1"/>
</dbReference>
<dbReference type="SUPFAM" id="SSF52540">
    <property type="entry name" value="P-loop containing nucleoside triphosphate hydrolases"/>
    <property type="match status" value="1"/>
</dbReference>
<sequence>MSGLEGGAAVFSLVVGAIEIIHRAIEIYEAVNDKSGVPKALKKVSEKLPSVEEILKSADAQRKAGALKDVDKMERLWKGAKTVLSGKGKTAEALLKELSEYLTLLAQRKIVNNTTLLEDIKALVEELCPQSTTTQMHNINGDNIGTLHGDKNVNSGSGYQFTGAGGTYNFGGGHSEETQWLVEHEDFRSCLCEDPTKHRLWLSGKVGSGKSTLVTTVIDQCRANLKSDESSAVLMFFFHSQDDMALSFFESLTKQPIATLVATDVPGSPKILPALETAYGNDISRPHIAQVFEDLVVPLCRLLKQVSLVMDGIDECKATETNLLWHWLAKLLDDVQPRILITSEDQANISPRFKGFHRIRIDHQHNQFDIDTYIEERIASKSSAGQVLYDESLRNEVKATLRQKANGMWNIAELLQKRGTARLIDGNLFLWVCAAPKPLSIGALGELLAMDLETGHVDTEQIPFADVLLQSGAGLIAMDTSAMLHAQSNERPLIPVHSTVRKFIFSERFRSLAAKASHQESWPLCAETGQWTESTFRAALGSLCLSHIKRRSSRELGKKPAPTRLVVTQPETPQSMAWLQKILIRSRPKPAERAVTLQVTGRNRSKVSATNFLRYAIKNWLVCNKELPLATARFPWLAEGERRSDSQITAELFEEVSIERNDSYGIHPWDVVARTSNSHLSQMFAYAVAKNHVPLMQVVRKHRHSLPNEVFNSPLAQHG</sequence>
<dbReference type="InterPro" id="IPR031352">
    <property type="entry name" value="SesA"/>
</dbReference>
<evidence type="ECO:0000313" key="4">
    <source>
        <dbReference type="EMBL" id="PPJ55353.1"/>
    </source>
</evidence>
<dbReference type="Pfam" id="PF24883">
    <property type="entry name" value="NPHP3_N"/>
    <property type="match status" value="1"/>
</dbReference>
<dbReference type="Proteomes" id="UP000237631">
    <property type="component" value="Unassembled WGS sequence"/>
</dbReference>
<name>A0A2S6C6M5_9PEZI</name>
<organism evidence="4 5">
    <name type="scientific">Cercospora berteroae</name>
    <dbReference type="NCBI Taxonomy" id="357750"/>
    <lineage>
        <taxon>Eukaryota</taxon>
        <taxon>Fungi</taxon>
        <taxon>Dikarya</taxon>
        <taxon>Ascomycota</taxon>
        <taxon>Pezizomycotina</taxon>
        <taxon>Dothideomycetes</taxon>
        <taxon>Dothideomycetidae</taxon>
        <taxon>Mycosphaerellales</taxon>
        <taxon>Mycosphaerellaceae</taxon>
        <taxon>Cercospora</taxon>
    </lineage>
</organism>
<dbReference type="PANTHER" id="PTHR10039:SF14">
    <property type="entry name" value="NACHT DOMAIN-CONTAINING PROTEIN"/>
    <property type="match status" value="1"/>
</dbReference>
<evidence type="ECO:0000256" key="1">
    <source>
        <dbReference type="ARBA" id="ARBA00022737"/>
    </source>
</evidence>
<evidence type="ECO:0000313" key="5">
    <source>
        <dbReference type="Proteomes" id="UP000237631"/>
    </source>
</evidence>
<reference evidence="5" key="1">
    <citation type="journal article" date="2017" name="bioRxiv">
        <title>Conservation of a gene cluster reveals novel cercosporin biosynthetic mechanisms and extends production to the genus Colletotrichum.</title>
        <authorList>
            <person name="de Jonge R."/>
            <person name="Ebert M.K."/>
            <person name="Huitt-Roehl C.R."/>
            <person name="Pal P."/>
            <person name="Suttle J.C."/>
            <person name="Spanner R.E."/>
            <person name="Neubauer J.D."/>
            <person name="Jurick W.M.II."/>
            <person name="Stott K.A."/>
            <person name="Secor G.A."/>
            <person name="Thomma B.P.H.J."/>
            <person name="Van de Peer Y."/>
            <person name="Townsend C.A."/>
            <person name="Bolton M.D."/>
        </authorList>
    </citation>
    <scope>NUCLEOTIDE SEQUENCE [LARGE SCALE GENOMIC DNA]</scope>
    <source>
        <strain evidence="5">CBS538.71</strain>
    </source>
</reference>
<dbReference type="OrthoDB" id="3639039at2759"/>
<dbReference type="AlphaFoldDB" id="A0A2S6C6M5"/>
<feature type="domain" description="Nephrocystin 3-like N-terminal" evidence="3">
    <location>
        <begin position="178"/>
        <end position="343"/>
    </location>
</feature>
<dbReference type="InterPro" id="IPR056884">
    <property type="entry name" value="NPHP3-like_N"/>
</dbReference>
<accession>A0A2S6C6M5</accession>